<proteinExistence type="inferred from homology"/>
<dbReference type="Gene3D" id="1.20.120.1220">
    <property type="match status" value="1"/>
</dbReference>
<organism evidence="22 23">
    <name type="scientific">Candidatus Competibacter denitrificans Run_A_D11</name>
    <dbReference type="NCBI Taxonomy" id="1400863"/>
    <lineage>
        <taxon>Bacteria</taxon>
        <taxon>Pseudomonadati</taxon>
        <taxon>Pseudomonadota</taxon>
        <taxon>Gammaproteobacteria</taxon>
        <taxon>Candidatus Competibacteraceae</taxon>
        <taxon>Candidatus Competibacter</taxon>
    </lineage>
</organism>
<dbReference type="GO" id="GO:0032259">
    <property type="term" value="P:methylation"/>
    <property type="evidence" value="ECO:0007669"/>
    <property type="project" value="UniProtKB-KW"/>
</dbReference>
<evidence type="ECO:0000256" key="8">
    <source>
        <dbReference type="ARBA" id="ARBA00022691"/>
    </source>
</evidence>
<evidence type="ECO:0000256" key="18">
    <source>
        <dbReference type="RuleBase" id="RU003794"/>
    </source>
</evidence>
<evidence type="ECO:0000259" key="20">
    <source>
        <dbReference type="Pfam" id="PF01478"/>
    </source>
</evidence>
<keyword evidence="5 18" id="KW-0489">Methyltransferase</keyword>
<comment type="subcellular location">
    <subcellularLocation>
        <location evidence="1">Cell inner membrane</location>
        <topology evidence="1">Multi-pass membrane protein</topology>
    </subcellularLocation>
    <subcellularLocation>
        <location evidence="18">Cell membrane</location>
        <topology evidence="18">Multi-pass membrane protein</topology>
    </subcellularLocation>
</comment>
<feature type="transmembrane region" description="Helical" evidence="19">
    <location>
        <begin position="129"/>
        <end position="148"/>
    </location>
</feature>
<accession>W6M6P0</accession>
<dbReference type="FunFam" id="1.20.120.1220:FF:000001">
    <property type="entry name" value="Type 4 prepilin-like proteins leader peptide-processing enzyme"/>
    <property type="match status" value="1"/>
</dbReference>
<comment type="similarity">
    <text evidence="2 17">Belongs to the peptidase A24 family.</text>
</comment>
<keyword evidence="3" id="KW-1003">Cell membrane</keyword>
<keyword evidence="9 18" id="KW-0812">Transmembrane</keyword>
<name>W6M6P0_9GAMM</name>
<feature type="transmembrane region" description="Helical" evidence="19">
    <location>
        <begin position="160"/>
        <end position="177"/>
    </location>
</feature>
<dbReference type="EMBL" id="CBTJ020000020">
    <property type="protein sequence ID" value="CDI01385.1"/>
    <property type="molecule type" value="Genomic_DNA"/>
</dbReference>
<sequence>MAITELLASSPALFIVLVVLLGLIVGSFLNVVIYRLPLMIEREWRSQCVELLGQPITDTEQPALTLWGPRSQCPQCGHLITAIENIPLLSYLWQRGRCAHCRAAIGIQYPLVEALSACLAGLVAWKFGFGWPAAAALLFTWVLLAASAIDFRCQLLPDDLVLPLLWFGLAVALFPLFTDLRSAVIGAMAGYLSLWSVYQAFRLLTGKEGMGYGDFKLLAALGAWSGWQHLVTIVILSSLVGAVFGIVLILLRGRDRQAPMPFGPFLAAAGWITLLWGDKINSVYLQWLGF</sequence>
<evidence type="ECO:0000256" key="3">
    <source>
        <dbReference type="ARBA" id="ARBA00022475"/>
    </source>
</evidence>
<keyword evidence="8" id="KW-0949">S-adenosyl-L-methionine</keyword>
<reference evidence="22" key="2">
    <citation type="submission" date="2014-03" db="EMBL/GenBank/DDBJ databases">
        <title>Candidatus Competibacter-lineage genomes retrieved from metagenomes reveal functional metabolic diversity.</title>
        <authorList>
            <person name="McIlroy S.J."/>
            <person name="Albertsen M."/>
            <person name="Andresen E.K."/>
            <person name="Saunders A.M."/>
            <person name="Kristiansen R."/>
            <person name="Stokholm-Bjerregaard M."/>
            <person name="Nielsen K.L."/>
            <person name="Nielsen P.H."/>
        </authorList>
    </citation>
    <scope>NUCLEOTIDE SEQUENCE</scope>
    <source>
        <strain evidence="22">Run_A_D11</strain>
    </source>
</reference>
<evidence type="ECO:0000256" key="19">
    <source>
        <dbReference type="SAM" id="Phobius"/>
    </source>
</evidence>
<protein>
    <recommendedName>
        <fullName evidence="16 18">Prepilin leader peptidase/N-methyltransferase</fullName>
        <ecNumber evidence="18">2.1.1.-</ecNumber>
        <ecNumber evidence="15 18">3.4.23.43</ecNumber>
    </recommendedName>
</protein>
<evidence type="ECO:0000256" key="4">
    <source>
        <dbReference type="ARBA" id="ARBA00022519"/>
    </source>
</evidence>
<evidence type="ECO:0000256" key="7">
    <source>
        <dbReference type="ARBA" id="ARBA00022679"/>
    </source>
</evidence>
<evidence type="ECO:0000256" key="10">
    <source>
        <dbReference type="ARBA" id="ARBA00022801"/>
    </source>
</evidence>
<comment type="catalytic activity">
    <reaction evidence="14 18">
        <text>Typically cleaves a -Gly-|-Phe- bond to release an N-terminal, basic peptide of 5-8 residues from type IV prepilin, and then N-methylates the new N-terminal amino group, the methyl donor being S-adenosyl-L-methionine.</text>
        <dbReference type="EC" id="3.4.23.43"/>
    </reaction>
</comment>
<dbReference type="EC" id="2.1.1.-" evidence="18"/>
<dbReference type="GO" id="GO:0008168">
    <property type="term" value="F:methyltransferase activity"/>
    <property type="evidence" value="ECO:0007669"/>
    <property type="project" value="UniProtKB-KW"/>
</dbReference>
<reference evidence="22" key="1">
    <citation type="submission" date="2013-07" db="EMBL/GenBank/DDBJ databases">
        <authorList>
            <person name="McIlroy S."/>
        </authorList>
    </citation>
    <scope>NUCLEOTIDE SEQUENCE [LARGE SCALE GENOMIC DNA]</scope>
    <source>
        <strain evidence="22">Run_A_D11</strain>
    </source>
</reference>
<dbReference type="AlphaFoldDB" id="W6M6P0"/>
<evidence type="ECO:0000256" key="9">
    <source>
        <dbReference type="ARBA" id="ARBA00022692"/>
    </source>
</evidence>
<dbReference type="PANTHER" id="PTHR30487">
    <property type="entry name" value="TYPE 4 PREPILIN-LIKE PROTEINS LEADER PEPTIDE-PROCESSING ENZYME"/>
    <property type="match status" value="1"/>
</dbReference>
<evidence type="ECO:0000256" key="2">
    <source>
        <dbReference type="ARBA" id="ARBA00005801"/>
    </source>
</evidence>
<keyword evidence="4" id="KW-0997">Cell inner membrane</keyword>
<feature type="transmembrane region" description="Helical" evidence="19">
    <location>
        <begin position="233"/>
        <end position="251"/>
    </location>
</feature>
<keyword evidence="12 19" id="KW-0472">Membrane</keyword>
<dbReference type="PRINTS" id="PR00864">
    <property type="entry name" value="PREPILNPTASE"/>
</dbReference>
<gene>
    <name evidence="22" type="primary">pilD</name>
    <name evidence="22" type="ORF">BN873_150173</name>
</gene>
<evidence type="ECO:0000256" key="6">
    <source>
        <dbReference type="ARBA" id="ARBA00022670"/>
    </source>
</evidence>
<feature type="transmembrane region" description="Helical" evidence="19">
    <location>
        <begin position="183"/>
        <end position="204"/>
    </location>
</feature>
<feature type="domain" description="Prepilin type IV endopeptidase peptidase" evidence="20">
    <location>
        <begin position="137"/>
        <end position="246"/>
    </location>
</feature>
<evidence type="ECO:0000256" key="12">
    <source>
        <dbReference type="ARBA" id="ARBA00023136"/>
    </source>
</evidence>
<dbReference type="GO" id="GO:0006465">
    <property type="term" value="P:signal peptide processing"/>
    <property type="evidence" value="ECO:0007669"/>
    <property type="project" value="TreeGrafter"/>
</dbReference>
<feature type="transmembrane region" description="Helical" evidence="19">
    <location>
        <begin position="258"/>
        <end position="277"/>
    </location>
</feature>
<dbReference type="STRING" id="1400863.BN873_150173"/>
<dbReference type="InterPro" id="IPR000045">
    <property type="entry name" value="Prepilin_IV_endopep_pep"/>
</dbReference>
<keyword evidence="11 19" id="KW-1133">Transmembrane helix</keyword>
<dbReference type="Proteomes" id="UP000035760">
    <property type="component" value="Unassembled WGS sequence"/>
</dbReference>
<dbReference type="Pfam" id="PF01478">
    <property type="entry name" value="Peptidase_A24"/>
    <property type="match status" value="1"/>
</dbReference>
<dbReference type="MEROPS" id="A24.001"/>
<evidence type="ECO:0000313" key="22">
    <source>
        <dbReference type="EMBL" id="CDI01385.1"/>
    </source>
</evidence>
<evidence type="ECO:0000256" key="14">
    <source>
        <dbReference type="ARBA" id="ARBA00050401"/>
    </source>
</evidence>
<dbReference type="InterPro" id="IPR050882">
    <property type="entry name" value="Prepilin_peptidase/N-MTase"/>
</dbReference>
<keyword evidence="13 18" id="KW-0511">Multifunctional enzyme</keyword>
<evidence type="ECO:0000256" key="11">
    <source>
        <dbReference type="ARBA" id="ARBA00022989"/>
    </source>
</evidence>
<evidence type="ECO:0000313" key="23">
    <source>
        <dbReference type="Proteomes" id="UP000035760"/>
    </source>
</evidence>
<keyword evidence="23" id="KW-1185">Reference proteome</keyword>
<dbReference type="RefSeq" id="WP_048670485.1">
    <property type="nucleotide sequence ID" value="NZ_CBTJ020000020.1"/>
</dbReference>
<keyword evidence="7 18" id="KW-0808">Transferase</keyword>
<dbReference type="PANTHER" id="PTHR30487:SF0">
    <property type="entry name" value="PREPILIN LEADER PEPTIDASE_N-METHYLTRANSFERASE-RELATED"/>
    <property type="match status" value="1"/>
</dbReference>
<comment type="caution">
    <text evidence="22">The sequence shown here is derived from an EMBL/GenBank/DDBJ whole genome shotgun (WGS) entry which is preliminary data.</text>
</comment>
<evidence type="ECO:0000256" key="13">
    <source>
        <dbReference type="ARBA" id="ARBA00023268"/>
    </source>
</evidence>
<dbReference type="GO" id="GO:0005886">
    <property type="term" value="C:plasma membrane"/>
    <property type="evidence" value="ECO:0007669"/>
    <property type="project" value="UniProtKB-SubCell"/>
</dbReference>
<evidence type="ECO:0000256" key="15">
    <source>
        <dbReference type="ARBA" id="ARBA00067082"/>
    </source>
</evidence>
<dbReference type="GO" id="GO:0004190">
    <property type="term" value="F:aspartic-type endopeptidase activity"/>
    <property type="evidence" value="ECO:0007669"/>
    <property type="project" value="UniProtKB-EC"/>
</dbReference>
<evidence type="ECO:0000256" key="5">
    <source>
        <dbReference type="ARBA" id="ARBA00022603"/>
    </source>
</evidence>
<feature type="domain" description="Prepilin peptidase A24 N-terminal" evidence="21">
    <location>
        <begin position="20"/>
        <end position="127"/>
    </location>
</feature>
<comment type="function">
    <text evidence="18">Plays an essential role in type IV pili and type II pseudopili formation by proteolytically removing the leader sequence from substrate proteins and subsequently monomethylating the alpha-amino group of the newly exposed N-terminal phenylalanine.</text>
</comment>
<evidence type="ECO:0000256" key="1">
    <source>
        <dbReference type="ARBA" id="ARBA00004429"/>
    </source>
</evidence>
<dbReference type="EC" id="3.4.23.43" evidence="15 18"/>
<keyword evidence="6 18" id="KW-0645">Protease</keyword>
<feature type="transmembrane region" description="Helical" evidence="19">
    <location>
        <begin position="12"/>
        <end position="36"/>
    </location>
</feature>
<dbReference type="InterPro" id="IPR010627">
    <property type="entry name" value="Prepilin_pept_A24_N"/>
</dbReference>
<dbReference type="InterPro" id="IPR014032">
    <property type="entry name" value="Peptidase_A24A_bac"/>
</dbReference>
<evidence type="ECO:0000256" key="16">
    <source>
        <dbReference type="ARBA" id="ARBA00071870"/>
    </source>
</evidence>
<evidence type="ECO:0000256" key="17">
    <source>
        <dbReference type="RuleBase" id="RU003793"/>
    </source>
</evidence>
<keyword evidence="10 18" id="KW-0378">Hydrolase</keyword>
<dbReference type="Pfam" id="PF06750">
    <property type="entry name" value="A24_N_bact"/>
    <property type="match status" value="1"/>
</dbReference>
<dbReference type="OrthoDB" id="9789291at2"/>
<evidence type="ECO:0000259" key="21">
    <source>
        <dbReference type="Pfam" id="PF06750"/>
    </source>
</evidence>